<proteinExistence type="predicted"/>
<evidence type="ECO:0000313" key="3">
    <source>
        <dbReference type="Proteomes" id="UP000682843"/>
    </source>
</evidence>
<keyword evidence="1" id="KW-1133">Transmembrane helix</keyword>
<protein>
    <submittedName>
        <fullName evidence="2">Uncharacterized protein</fullName>
    </submittedName>
</protein>
<dbReference type="Proteomes" id="UP000682843">
    <property type="component" value="Chromosome"/>
</dbReference>
<keyword evidence="3" id="KW-1185">Reference proteome</keyword>
<organism evidence="2 3">
    <name type="scientific">Tardiphaga alba</name>
    <dbReference type="NCBI Taxonomy" id="340268"/>
    <lineage>
        <taxon>Bacteria</taxon>
        <taxon>Pseudomonadati</taxon>
        <taxon>Pseudomonadota</taxon>
        <taxon>Alphaproteobacteria</taxon>
        <taxon>Hyphomicrobiales</taxon>
        <taxon>Nitrobacteraceae</taxon>
        <taxon>Tardiphaga</taxon>
    </lineage>
</organism>
<reference evidence="2 3" key="1">
    <citation type="submission" date="2019-02" db="EMBL/GenBank/DDBJ databases">
        <title>Emended description of the genus Rhodopseudomonas and description of Rhodopseudomonas albus sp. nov., a non-phototrophic, heavy-metal-tolerant bacterium isolated from garden soil.</title>
        <authorList>
            <person name="Bao Z."/>
            <person name="Cao W.W."/>
            <person name="Sato Y."/>
            <person name="Nishizawa T."/>
            <person name="Zhao J."/>
            <person name="Guo Y."/>
            <person name="Ohta H."/>
        </authorList>
    </citation>
    <scope>NUCLEOTIDE SEQUENCE [LARGE SCALE GENOMIC DNA]</scope>
    <source>
        <strain evidence="2 3">SK50-23</strain>
    </source>
</reference>
<dbReference type="RefSeq" id="WP_211909093.1">
    <property type="nucleotide sequence ID" value="NZ_CP036498.1"/>
</dbReference>
<name>A0ABX8ADQ4_9BRAD</name>
<gene>
    <name evidence="2" type="ORF">RPMA_17975</name>
</gene>
<accession>A0ABX8ADQ4</accession>
<keyword evidence="1" id="KW-0472">Membrane</keyword>
<dbReference type="EMBL" id="CP036498">
    <property type="protein sequence ID" value="QUS40510.1"/>
    <property type="molecule type" value="Genomic_DNA"/>
</dbReference>
<evidence type="ECO:0000313" key="2">
    <source>
        <dbReference type="EMBL" id="QUS40510.1"/>
    </source>
</evidence>
<feature type="transmembrane region" description="Helical" evidence="1">
    <location>
        <begin position="6"/>
        <end position="27"/>
    </location>
</feature>
<evidence type="ECO:0000256" key="1">
    <source>
        <dbReference type="SAM" id="Phobius"/>
    </source>
</evidence>
<sequence>MTPTALSFLANAVFCVAAIFGFLICLLPTPARFDRCRAQRSVKPAHGSWAMPSDQIQDHS</sequence>
<keyword evidence="1" id="KW-0812">Transmembrane</keyword>